<comment type="subunit">
    <text evidence="1">Interacts transiently with the RNA polymerase catalytic core formed by RpoA, RpoB, RpoC and RpoZ (2 alpha, 1 beta, 1 beta' and 1 omega subunit) to form the RNA polymerase holoenzyme that can initiate transcription.</text>
</comment>
<evidence type="ECO:0000256" key="1">
    <source>
        <dbReference type="ARBA" id="ARBA00011344"/>
    </source>
</evidence>
<dbReference type="Gene3D" id="1.10.1740.10">
    <property type="match status" value="1"/>
</dbReference>
<dbReference type="InterPro" id="IPR014284">
    <property type="entry name" value="RNA_pol_sigma-70_dom"/>
</dbReference>
<dbReference type="Pfam" id="PF04542">
    <property type="entry name" value="Sigma70_r2"/>
    <property type="match status" value="1"/>
</dbReference>
<dbReference type="InterPro" id="IPR013249">
    <property type="entry name" value="RNA_pol_sigma70_r4_t2"/>
</dbReference>
<dbReference type="Pfam" id="PF08281">
    <property type="entry name" value="Sigma70_r4_2"/>
    <property type="match status" value="1"/>
</dbReference>
<protein>
    <submittedName>
        <fullName evidence="4">RNA polymerase sigma-70 factor</fullName>
    </submittedName>
</protein>
<keyword evidence="5" id="KW-1185">Reference proteome</keyword>
<evidence type="ECO:0000313" key="4">
    <source>
        <dbReference type="EMBL" id="MFC5582420.1"/>
    </source>
</evidence>
<evidence type="ECO:0000259" key="2">
    <source>
        <dbReference type="Pfam" id="PF04542"/>
    </source>
</evidence>
<sequence length="298" mass="33440">MDAATATFHDLRPRLQGIAYRMLGSVSESEDIVQDVWLRWNGADKDVVDNTEAWLVATTTRISIDRLRSAKARREQYVGIWLPEPVLTEWPATPEDMEELSNEVSVAFLIVLERLSPEARAAFLLREVFDVDYGEVAEALGKSEAACRQIVHRAKVQLRQERPQRAVPGEAHQKLMRRFAEALAQGDFAGMKSMLADTAELLGDGGGRVASFPRPMVGGQRIAQLLFAASLRYKDVLRVEVAMINGQYAVLRYINGELESVQSCESDGERITRIHVQRNPEKLARLVAAIAERRRLQS</sequence>
<dbReference type="PANTHER" id="PTHR30173:SF36">
    <property type="entry name" value="ECF RNA POLYMERASE SIGMA FACTOR SIGJ"/>
    <property type="match status" value="1"/>
</dbReference>
<dbReference type="SUPFAM" id="SSF88659">
    <property type="entry name" value="Sigma3 and sigma4 domains of RNA polymerase sigma factors"/>
    <property type="match status" value="1"/>
</dbReference>
<organism evidence="4 5">
    <name type="scientific">Rhodanobacter terrae</name>
    <dbReference type="NCBI Taxonomy" id="418647"/>
    <lineage>
        <taxon>Bacteria</taxon>
        <taxon>Pseudomonadati</taxon>
        <taxon>Pseudomonadota</taxon>
        <taxon>Gammaproteobacteria</taxon>
        <taxon>Lysobacterales</taxon>
        <taxon>Rhodanobacteraceae</taxon>
        <taxon>Rhodanobacter</taxon>
    </lineage>
</organism>
<dbReference type="RefSeq" id="WP_377328488.1">
    <property type="nucleotide sequence ID" value="NZ_JBHSNG010000018.1"/>
</dbReference>
<dbReference type="SUPFAM" id="SSF88946">
    <property type="entry name" value="Sigma2 domain of RNA polymerase sigma factors"/>
    <property type="match status" value="1"/>
</dbReference>
<dbReference type="InterPro" id="IPR036388">
    <property type="entry name" value="WH-like_DNA-bd_sf"/>
</dbReference>
<dbReference type="NCBIfam" id="TIGR02957">
    <property type="entry name" value="SigX4"/>
    <property type="match status" value="1"/>
</dbReference>
<dbReference type="InterPro" id="IPR013324">
    <property type="entry name" value="RNA_pol_sigma_r3/r4-like"/>
</dbReference>
<dbReference type="InterPro" id="IPR032710">
    <property type="entry name" value="NTF2-like_dom_sf"/>
</dbReference>
<dbReference type="InterPro" id="IPR052704">
    <property type="entry name" value="ECF_Sigma-70_Domain"/>
</dbReference>
<name>A0ABW0T0B2_9GAMM</name>
<dbReference type="Gene3D" id="1.10.10.10">
    <property type="entry name" value="Winged helix-like DNA-binding domain superfamily/Winged helix DNA-binding domain"/>
    <property type="match status" value="1"/>
</dbReference>
<dbReference type="SUPFAM" id="SSF54427">
    <property type="entry name" value="NTF2-like"/>
    <property type="match status" value="1"/>
</dbReference>
<dbReference type="EMBL" id="JBHSNG010000018">
    <property type="protein sequence ID" value="MFC5582420.1"/>
    <property type="molecule type" value="Genomic_DNA"/>
</dbReference>
<accession>A0ABW0T0B2</accession>
<dbReference type="PANTHER" id="PTHR30173">
    <property type="entry name" value="SIGMA 19 FACTOR"/>
    <property type="match status" value="1"/>
</dbReference>
<proteinExistence type="predicted"/>
<reference evidence="5" key="1">
    <citation type="journal article" date="2019" name="Int. J. Syst. Evol. Microbiol.">
        <title>The Global Catalogue of Microorganisms (GCM) 10K type strain sequencing project: providing services to taxonomists for standard genome sequencing and annotation.</title>
        <authorList>
            <consortium name="The Broad Institute Genomics Platform"/>
            <consortium name="The Broad Institute Genome Sequencing Center for Infectious Disease"/>
            <person name="Wu L."/>
            <person name="Ma J."/>
        </authorList>
    </citation>
    <scope>NUCLEOTIDE SEQUENCE [LARGE SCALE GENOMIC DNA]</scope>
    <source>
        <strain evidence="5">CGMCC 1.13587</strain>
    </source>
</reference>
<feature type="domain" description="RNA polymerase sigma factor 70 region 4 type 2" evidence="3">
    <location>
        <begin position="111"/>
        <end position="158"/>
    </location>
</feature>
<dbReference type="InterPro" id="IPR014303">
    <property type="entry name" value="RNA_pol_sigma-70_ECF"/>
</dbReference>
<comment type="caution">
    <text evidence="4">The sequence shown here is derived from an EMBL/GenBank/DDBJ whole genome shotgun (WGS) entry which is preliminary data.</text>
</comment>
<dbReference type="NCBIfam" id="TIGR02937">
    <property type="entry name" value="sigma70-ECF"/>
    <property type="match status" value="1"/>
</dbReference>
<gene>
    <name evidence="4" type="ORF">ACFPPB_14965</name>
</gene>
<evidence type="ECO:0000259" key="3">
    <source>
        <dbReference type="Pfam" id="PF08281"/>
    </source>
</evidence>
<dbReference type="Proteomes" id="UP001596111">
    <property type="component" value="Unassembled WGS sequence"/>
</dbReference>
<feature type="domain" description="RNA polymerase sigma-70 region 2" evidence="2">
    <location>
        <begin position="8"/>
        <end position="71"/>
    </location>
</feature>
<dbReference type="InterPro" id="IPR007627">
    <property type="entry name" value="RNA_pol_sigma70_r2"/>
</dbReference>
<dbReference type="InterPro" id="IPR013325">
    <property type="entry name" value="RNA_pol_sigma_r2"/>
</dbReference>
<dbReference type="NCBIfam" id="NF007214">
    <property type="entry name" value="PRK09636.1"/>
    <property type="match status" value="1"/>
</dbReference>
<evidence type="ECO:0000313" key="5">
    <source>
        <dbReference type="Proteomes" id="UP001596111"/>
    </source>
</evidence>